<accession>A0A0E9TTC3</accession>
<sequence>MPSPWRTSQGCPRLPETLLATCMSQKLLFETKETLTGKKSLGWPATLNSRLPVLFLTSMTGKHHSRMFRRLSWRYSPSRSTDHWRSNP</sequence>
<proteinExistence type="predicted"/>
<name>A0A0E9TTC3_ANGAN</name>
<reference evidence="1" key="1">
    <citation type="submission" date="2014-11" db="EMBL/GenBank/DDBJ databases">
        <authorList>
            <person name="Amaro Gonzalez C."/>
        </authorList>
    </citation>
    <scope>NUCLEOTIDE SEQUENCE</scope>
</reference>
<evidence type="ECO:0000313" key="1">
    <source>
        <dbReference type="EMBL" id="JAH56165.1"/>
    </source>
</evidence>
<reference evidence="1" key="2">
    <citation type="journal article" date="2015" name="Fish Shellfish Immunol.">
        <title>Early steps in the European eel (Anguilla anguilla)-Vibrio vulnificus interaction in the gills: Role of the RtxA13 toxin.</title>
        <authorList>
            <person name="Callol A."/>
            <person name="Pajuelo D."/>
            <person name="Ebbesson L."/>
            <person name="Teles M."/>
            <person name="MacKenzie S."/>
            <person name="Amaro C."/>
        </authorList>
    </citation>
    <scope>NUCLEOTIDE SEQUENCE</scope>
</reference>
<protein>
    <submittedName>
        <fullName evidence="1">Uncharacterized protein</fullName>
    </submittedName>
</protein>
<dbReference type="EMBL" id="GBXM01052412">
    <property type="protein sequence ID" value="JAH56165.1"/>
    <property type="molecule type" value="Transcribed_RNA"/>
</dbReference>
<organism evidence="1">
    <name type="scientific">Anguilla anguilla</name>
    <name type="common">European freshwater eel</name>
    <name type="synonym">Muraena anguilla</name>
    <dbReference type="NCBI Taxonomy" id="7936"/>
    <lineage>
        <taxon>Eukaryota</taxon>
        <taxon>Metazoa</taxon>
        <taxon>Chordata</taxon>
        <taxon>Craniata</taxon>
        <taxon>Vertebrata</taxon>
        <taxon>Euteleostomi</taxon>
        <taxon>Actinopterygii</taxon>
        <taxon>Neopterygii</taxon>
        <taxon>Teleostei</taxon>
        <taxon>Anguilliformes</taxon>
        <taxon>Anguillidae</taxon>
        <taxon>Anguilla</taxon>
    </lineage>
</organism>
<dbReference type="AlphaFoldDB" id="A0A0E9TTC3"/>